<feature type="compositionally biased region" description="Polar residues" evidence="1">
    <location>
        <begin position="465"/>
        <end position="474"/>
    </location>
</feature>
<dbReference type="EMBL" id="GG738860">
    <property type="protein sequence ID" value="EFC45993.1"/>
    <property type="molecule type" value="Genomic_DNA"/>
</dbReference>
<dbReference type="KEGG" id="ngr:NAEGRDRAFT_57647"/>
<evidence type="ECO:0000259" key="3">
    <source>
        <dbReference type="Pfam" id="PF13087"/>
    </source>
</evidence>
<evidence type="ECO:0000313" key="4">
    <source>
        <dbReference type="EMBL" id="EFC45993.1"/>
    </source>
</evidence>
<feature type="compositionally biased region" description="Low complexity" evidence="1">
    <location>
        <begin position="1563"/>
        <end position="1579"/>
    </location>
</feature>
<feature type="domain" description="DNA2/NAM7 helicase-like C-terminal" evidence="3">
    <location>
        <begin position="1247"/>
        <end position="1307"/>
    </location>
</feature>
<feature type="compositionally biased region" description="Low complexity" evidence="1">
    <location>
        <begin position="1783"/>
        <end position="1795"/>
    </location>
</feature>
<dbReference type="RefSeq" id="XP_002678737.1">
    <property type="nucleotide sequence ID" value="XM_002678691.1"/>
</dbReference>
<keyword evidence="4" id="KW-0547">Nucleotide-binding</keyword>
<keyword evidence="4" id="KW-0067">ATP-binding</keyword>
<keyword evidence="4" id="KW-0378">Hydrolase</keyword>
<dbReference type="InterPro" id="IPR045055">
    <property type="entry name" value="DNA2/NAM7-like"/>
</dbReference>
<evidence type="ECO:0000313" key="5">
    <source>
        <dbReference type="Proteomes" id="UP000006671"/>
    </source>
</evidence>
<feature type="region of interest" description="Disordered" evidence="1">
    <location>
        <begin position="635"/>
        <end position="681"/>
    </location>
</feature>
<feature type="compositionally biased region" description="Acidic residues" evidence="1">
    <location>
        <begin position="1222"/>
        <end position="1243"/>
    </location>
</feature>
<sequence>MTTKRGRQTTRESNSTLSSNSGGSSSDSDDSSSTSSEKSMKQRKKNSKSFNMDAPSHVPVLMGNNPSPHHLLPPGAYHPSMMGKNLHQQQTIQSSSNNHQPVQQPVVVVNNQVPNQQALKSRISSEQVAYCPSCSFIGNKSHLPQSISSKKYSYVYEMKNQSVFPMNEKKTVKILTHSNLHRHKIGDEASITNNSFWMGNSDINVYQNKCIVKVLQYGVCKKAIVNHPYDSFASTEEDDIEIVYFIEYSTSRGPKNMFVSEGELHTLAGSNPELSKEEIIKKESNDKLYNEALQQVYNINAQDLLNLEKKYQLQQLNEEQEYHQTNHFKGDLHLHGNLLLKGHLKIQKQASCVERVIMNVDLNNIDYYMLFVDSIPSDVPIKNDHHPHNNINKMRGGRRGGGNRGRGNRRQRGPPRRGGRPPQDGRPAIGGGGALIDLTVEDDYLLEDNGDDDSSSEEEEEFDSNQPKTSNSSASDKKVVKTYASGKQQFYEQNRHRFEMNSEVLTWTLEDLETPIELDPVPDHFRDTKHYCSSFLDYIFEETRACIYQSLETNNHGDMAKCSIVKWKKGKNRGESATIYFDIIPRPPKDPNMTPYIPMFQKHDYCVVTTEPSLQNLESQNHFFCIIEEGNQISSNKFQQQSQPWSRRNGGKGGRRRRGGKGGRGGRERPSKPMSNIKTNFKAKFHASSVTKHLLNMDATARKGKKQKQKRQSNNGQRQNWFIFPIFTMVTKHREYEAIQKSAIPAPLFNTSVLLGLIMALLANKKRILVCSGTNVAVDHIVAKLSQNGLINSNGEKYQLSINKMARIGNDEKIDELSKRIDPATRFKQLQRAVKDIIHCVELIRKELFEVMEKSRQSNTAFNARNSIKGRTEKVIKLIKNTEETITKLLLTKLINQEMVNTVSEKFSKVTEHIQTFLEFGNNNEAKKIDLKNGAEDIYQEIDSFYKELQVYLVVDNRDVEKKILDNCDLVFATLAITGRHLMRSCKAFDIIIIDEAAQVTESESVIPLDLATEKLVLIGDPKQLPSTVISNEAVEKNYNRSMFERLMKLANTKGFSIHKPVLLDTQYRMHPKISRFPEHQFYHSVLKDGENVKKYDVHPEWQPVYELGLEPCLFMNCPKSAETFNPKLKSYNNEEEADTIVKIIDLYMNKYGISRSKIAVITFYRAQVDLIREKLTEYEKKNPHPVRVVTPVATPQVTAVPKQENPTTEQEKPVENAGEGTSEEISIEDLLPIDDSSDSDEEEEIVEEEWFDVNTVDSYQGSEKQVIILSTVRANDRNSLGFCVDQRRLNVAITRAQFSLVIVGNGENLCSNDLYREFIKNTKVVEPRDFFQLENDAQETDNMLLRNLNRNSLNLTSALLNNKSMVSELGQDLETISNTIIDLSLDKDNHILLFQALKTLNINFKRTFQYGNNLYHRAIYSRSYDCVLELLKSPKSHSLLFDLNQQKNLPIHSLVLEYGKRKPQEKEKMKIAFENMITVLLEHKPTAIQRQILQIDSDDPYEVFDVPSGIDQTIDVTILKQDLDDLMEIVVKHDLLPEDESLELMSKGLKCERFFKPPPPVINNIQQQQQQQVNQPQQKRPQHKAHQNNNNANKQQPQGNNGRPSSSNQVPPQPQHQQANNKHQHNNRDNRQAPQQQKNTQPQQHQQKPHFVNKQSQSQPQQQQQQVFVKKTDSTTNQPHHKQAQSQPQHKQQQQHFVKKVETPQQPKPQSQPSASNNNTGYQSQYEQFKQLMQAKFATDSTQTPPPTNSNNPTQQQAPSQNNQKQVNHPFRDYKKQGGGNNRSFHNNQSNNNK</sequence>
<accession>D2VAQ7</accession>
<dbReference type="PANTHER" id="PTHR10887:SF495">
    <property type="entry name" value="HELICASE SENATAXIN ISOFORM X1-RELATED"/>
    <property type="match status" value="1"/>
</dbReference>
<dbReference type="InterPro" id="IPR027417">
    <property type="entry name" value="P-loop_NTPase"/>
</dbReference>
<feature type="compositionally biased region" description="Low complexity" evidence="1">
    <location>
        <begin position="1740"/>
        <end position="1765"/>
    </location>
</feature>
<dbReference type="InterPro" id="IPR041679">
    <property type="entry name" value="DNA2/NAM7-like_C"/>
</dbReference>
<feature type="compositionally biased region" description="Low complexity" evidence="1">
    <location>
        <begin position="1685"/>
        <end position="1697"/>
    </location>
</feature>
<keyword evidence="4" id="KW-0347">Helicase</keyword>
<evidence type="ECO:0000259" key="2">
    <source>
        <dbReference type="Pfam" id="PF13086"/>
    </source>
</evidence>
<organism evidence="5">
    <name type="scientific">Naegleria gruberi</name>
    <name type="common">Amoeba</name>
    <dbReference type="NCBI Taxonomy" id="5762"/>
    <lineage>
        <taxon>Eukaryota</taxon>
        <taxon>Discoba</taxon>
        <taxon>Heterolobosea</taxon>
        <taxon>Tetramitia</taxon>
        <taxon>Eutetramitia</taxon>
        <taxon>Vahlkampfiidae</taxon>
        <taxon>Naegleria</taxon>
    </lineage>
</organism>
<protein>
    <submittedName>
        <fullName evidence="4">Sen1 helicase</fullName>
    </submittedName>
</protein>
<dbReference type="InterPro" id="IPR047187">
    <property type="entry name" value="SF1_C_Upf1"/>
</dbReference>
<proteinExistence type="predicted"/>
<feature type="region of interest" description="Disordered" evidence="1">
    <location>
        <begin position="381"/>
        <end position="433"/>
    </location>
</feature>
<dbReference type="OrthoDB" id="6513042at2759"/>
<dbReference type="Proteomes" id="UP000006671">
    <property type="component" value="Unassembled WGS sequence"/>
</dbReference>
<dbReference type="eggNOG" id="KOG1802">
    <property type="taxonomic scope" value="Eukaryota"/>
</dbReference>
<dbReference type="InterPro" id="IPR041677">
    <property type="entry name" value="DNA2/NAM7_AAA_11"/>
</dbReference>
<feature type="compositionally biased region" description="Low complexity" evidence="1">
    <location>
        <begin position="13"/>
        <end position="36"/>
    </location>
</feature>
<gene>
    <name evidence="4" type="ORF">NAEGRDRAFT_57647</name>
</gene>
<dbReference type="CDD" id="cd18808">
    <property type="entry name" value="SF1_C_Upf1"/>
    <property type="match status" value="1"/>
</dbReference>
<feature type="compositionally biased region" description="Acidic residues" evidence="1">
    <location>
        <begin position="446"/>
        <end position="463"/>
    </location>
</feature>
<dbReference type="STRING" id="5762.D2VAQ7"/>
<feature type="region of interest" description="Disordered" evidence="1">
    <location>
        <begin position="1"/>
        <end position="100"/>
    </location>
</feature>
<dbReference type="Pfam" id="PF13087">
    <property type="entry name" value="AAA_12"/>
    <property type="match status" value="2"/>
</dbReference>
<feature type="domain" description="DNA2/NAM7 helicase-like C-terminal" evidence="3">
    <location>
        <begin position="1039"/>
        <end position="1190"/>
    </location>
</feature>
<dbReference type="VEuPathDB" id="AmoebaDB:NAEGRDRAFT_57647"/>
<keyword evidence="5" id="KW-1185">Reference proteome</keyword>
<feature type="compositionally biased region" description="Low complexity" evidence="1">
    <location>
        <begin position="1633"/>
        <end position="1667"/>
    </location>
</feature>
<dbReference type="PANTHER" id="PTHR10887">
    <property type="entry name" value="DNA2/NAM7 HELICASE FAMILY"/>
    <property type="match status" value="1"/>
</dbReference>
<dbReference type="Gene3D" id="3.40.50.300">
    <property type="entry name" value="P-loop containing nucleotide triphosphate hydrolases"/>
    <property type="match status" value="2"/>
</dbReference>
<feature type="compositionally biased region" description="Basic residues" evidence="1">
    <location>
        <begin position="649"/>
        <end position="661"/>
    </location>
</feature>
<feature type="compositionally biased region" description="Polar residues" evidence="1">
    <location>
        <begin position="635"/>
        <end position="646"/>
    </location>
</feature>
<dbReference type="GeneID" id="8859295"/>
<feature type="compositionally biased region" description="Low complexity" evidence="1">
    <location>
        <begin position="1588"/>
        <end position="1622"/>
    </location>
</feature>
<feature type="compositionally biased region" description="Low complexity" evidence="1">
    <location>
        <begin position="1705"/>
        <end position="1720"/>
    </location>
</feature>
<feature type="compositionally biased region" description="Polar residues" evidence="1">
    <location>
        <begin position="86"/>
        <end position="99"/>
    </location>
</feature>
<dbReference type="InParanoid" id="D2VAQ7"/>
<feature type="domain" description="DNA2/NAM7 helicase helicase" evidence="2">
    <location>
        <begin position="735"/>
        <end position="1032"/>
    </location>
</feature>
<reference evidence="4 5" key="1">
    <citation type="journal article" date="2010" name="Cell">
        <title>The genome of Naegleria gruberi illuminates early eukaryotic versatility.</title>
        <authorList>
            <person name="Fritz-Laylin L.K."/>
            <person name="Prochnik S.E."/>
            <person name="Ginger M.L."/>
            <person name="Dacks J.B."/>
            <person name="Carpenter M.L."/>
            <person name="Field M.C."/>
            <person name="Kuo A."/>
            <person name="Paredez A."/>
            <person name="Chapman J."/>
            <person name="Pham J."/>
            <person name="Shu S."/>
            <person name="Neupane R."/>
            <person name="Cipriano M."/>
            <person name="Mancuso J."/>
            <person name="Tu H."/>
            <person name="Salamov A."/>
            <person name="Lindquist E."/>
            <person name="Shapiro H."/>
            <person name="Lucas S."/>
            <person name="Grigoriev I.V."/>
            <person name="Cande W.Z."/>
            <person name="Fulton C."/>
            <person name="Rokhsar D.S."/>
            <person name="Dawson S.C."/>
        </authorList>
    </citation>
    <scope>NUCLEOTIDE SEQUENCE [LARGE SCALE GENOMIC DNA]</scope>
    <source>
        <strain evidence="4 5">NEG-M</strain>
    </source>
</reference>
<feature type="region of interest" description="Disordered" evidence="1">
    <location>
        <begin position="446"/>
        <end position="477"/>
    </location>
</feature>
<dbReference type="OMA" id="NQEMVNT"/>
<dbReference type="Pfam" id="PF13086">
    <property type="entry name" value="AAA_11"/>
    <property type="match status" value="1"/>
</dbReference>
<name>D2VAQ7_NAEGR</name>
<dbReference type="GO" id="GO:0004386">
    <property type="term" value="F:helicase activity"/>
    <property type="evidence" value="ECO:0007669"/>
    <property type="project" value="UniProtKB-KW"/>
</dbReference>
<feature type="compositionally biased region" description="Basic residues" evidence="1">
    <location>
        <begin position="406"/>
        <end position="419"/>
    </location>
</feature>
<feature type="region of interest" description="Disordered" evidence="1">
    <location>
        <begin position="1556"/>
        <end position="1795"/>
    </location>
</feature>
<evidence type="ECO:0000256" key="1">
    <source>
        <dbReference type="SAM" id="MobiDB-lite"/>
    </source>
</evidence>
<feature type="region of interest" description="Disordered" evidence="1">
    <location>
        <begin position="1200"/>
        <end position="1243"/>
    </location>
</feature>
<dbReference type="SUPFAM" id="SSF52540">
    <property type="entry name" value="P-loop containing nucleoside triphosphate hydrolases"/>
    <property type="match status" value="1"/>
</dbReference>